<dbReference type="AlphaFoldDB" id="A0A8J4QH35"/>
<dbReference type="InterPro" id="IPR000719">
    <property type="entry name" value="Prot_kinase_dom"/>
</dbReference>
<dbReference type="PROSITE" id="PS00108">
    <property type="entry name" value="PROTEIN_KINASE_ST"/>
    <property type="match status" value="1"/>
</dbReference>
<dbReference type="Proteomes" id="UP000737018">
    <property type="component" value="Unassembled WGS sequence"/>
</dbReference>
<sequence>MEHAYQALAAAAASFFVVTLIFAVLVILCRKPKKPTPTPSTQRTARALNPVNNMTDLSSSIADESASFDPHLRISMQELKKATKDFSTDLIIGDGSFGLVYKAQLSSGDTVAIKKLDPDAFQGFREFRAEMETLGKLRHPNIVKILGWCVSGNDRLLIYEFIQKGSLDQWLQQEQDVPILSWGTRVKIVKGVARGLSFLHNLEKPIVHRDIKASNVLIDSDFEAHIADFGLARRIDTSNSHVSTQFAGTMGYMPPEYKEGLTAATLEADVYSFGILMFEIATGKRPNLPTRLDGKEVGLVQWARKMLAQNQHMEMVDASMSREDGLIEAHVKEYFEIAASFFSQGSSQRNQGATVAKAPVEGDSSLNTGKPNISSSYASVVVGHRDYTTGSGVEGKMKSTLGGEKIWSESSLNPSKKRVPGQREQVGKKLVSDPRCAYRDSCKASTLGQRELLGEKVLSTVKEMESDGMESEQTLDLFMRLERGLDGSWAIVWSEVNVVGPNSLKPSKPIKLIHSSPSVPAKSSRVWRPCQNPKTLNPAQSQSSNPEAHDLGFRLKMPMEVQGPLGHVGSCSREEEARLATARDEDPGTGKVGEASGGADKAITGAGEGQSGLSSPDTGSQHRLGLLELGNTGDLVVSSELIWNGPVCKGLNPTEDLGNMLEDQLREGETTVEVVDSVGDFQAEPGLNILPRESSGEVVSDCGSGENDNCVLDCEPLSLWVPFDPNVGTLSQDLVEGAQRN</sequence>
<feature type="transmembrane region" description="Helical" evidence="12">
    <location>
        <begin position="7"/>
        <end position="28"/>
    </location>
</feature>
<evidence type="ECO:0000256" key="3">
    <source>
        <dbReference type="ARBA" id="ARBA00022527"/>
    </source>
</evidence>
<evidence type="ECO:0000256" key="2">
    <source>
        <dbReference type="ARBA" id="ARBA00012513"/>
    </source>
</evidence>
<protein>
    <recommendedName>
        <fullName evidence="2">non-specific serine/threonine protein kinase</fullName>
        <ecNumber evidence="2">2.7.11.1</ecNumber>
    </recommendedName>
</protein>
<keyword evidence="5 10" id="KW-0547">Nucleotide-binding</keyword>
<feature type="region of interest" description="Disordered" evidence="11">
    <location>
        <begin position="566"/>
        <end position="620"/>
    </location>
</feature>
<evidence type="ECO:0000256" key="12">
    <source>
        <dbReference type="SAM" id="Phobius"/>
    </source>
</evidence>
<keyword evidence="4" id="KW-0808">Transferase</keyword>
<evidence type="ECO:0000313" key="14">
    <source>
        <dbReference type="EMBL" id="KAF3947319.1"/>
    </source>
</evidence>
<dbReference type="InterPro" id="IPR011009">
    <property type="entry name" value="Kinase-like_dom_sf"/>
</dbReference>
<dbReference type="Gene3D" id="3.30.200.20">
    <property type="entry name" value="Phosphorylase Kinase, domain 1"/>
    <property type="match status" value="1"/>
</dbReference>
<dbReference type="FunFam" id="1.10.510.10:FF:001023">
    <property type="entry name" value="Os07g0541700 protein"/>
    <property type="match status" value="1"/>
</dbReference>
<keyword evidence="6" id="KW-0418">Kinase</keyword>
<feature type="region of interest" description="Disordered" evidence="11">
    <location>
        <begin position="515"/>
        <end position="549"/>
    </location>
</feature>
<name>A0A8J4QH35_9ROSI</name>
<comment type="subcellular location">
    <subcellularLocation>
        <location evidence="1">Membrane</location>
        <topology evidence="1">Single-pass type I membrane protein</topology>
    </subcellularLocation>
</comment>
<keyword evidence="7 10" id="KW-0067">ATP-binding</keyword>
<dbReference type="GO" id="GO:0005524">
    <property type="term" value="F:ATP binding"/>
    <property type="evidence" value="ECO:0007669"/>
    <property type="project" value="UniProtKB-UniRule"/>
</dbReference>
<organism evidence="14 15">
    <name type="scientific">Castanea mollissima</name>
    <name type="common">Chinese chestnut</name>
    <dbReference type="NCBI Taxonomy" id="60419"/>
    <lineage>
        <taxon>Eukaryota</taxon>
        <taxon>Viridiplantae</taxon>
        <taxon>Streptophyta</taxon>
        <taxon>Embryophyta</taxon>
        <taxon>Tracheophyta</taxon>
        <taxon>Spermatophyta</taxon>
        <taxon>Magnoliopsida</taxon>
        <taxon>eudicotyledons</taxon>
        <taxon>Gunneridae</taxon>
        <taxon>Pentapetalae</taxon>
        <taxon>rosids</taxon>
        <taxon>fabids</taxon>
        <taxon>Fagales</taxon>
        <taxon>Fagaceae</taxon>
        <taxon>Castanea</taxon>
    </lineage>
</organism>
<feature type="compositionally biased region" description="Polar residues" evidence="11">
    <location>
        <begin position="532"/>
        <end position="546"/>
    </location>
</feature>
<comment type="caution">
    <text evidence="14">The sequence shown here is derived from an EMBL/GenBank/DDBJ whole genome shotgun (WGS) entry which is preliminary data.</text>
</comment>
<evidence type="ECO:0000256" key="11">
    <source>
        <dbReference type="SAM" id="MobiDB-lite"/>
    </source>
</evidence>
<dbReference type="Pfam" id="PF07714">
    <property type="entry name" value="PK_Tyr_Ser-Thr"/>
    <property type="match status" value="1"/>
</dbReference>
<dbReference type="InterPro" id="IPR008271">
    <property type="entry name" value="Ser/Thr_kinase_AS"/>
</dbReference>
<keyword evidence="12" id="KW-0472">Membrane</keyword>
<dbReference type="GO" id="GO:0016020">
    <property type="term" value="C:membrane"/>
    <property type="evidence" value="ECO:0007669"/>
    <property type="project" value="UniProtKB-SubCell"/>
</dbReference>
<keyword evidence="3" id="KW-0723">Serine/threonine-protein kinase</keyword>
<dbReference type="SMART" id="SM00220">
    <property type="entry name" value="S_TKc"/>
    <property type="match status" value="1"/>
</dbReference>
<evidence type="ECO:0000256" key="5">
    <source>
        <dbReference type="ARBA" id="ARBA00022741"/>
    </source>
</evidence>
<evidence type="ECO:0000256" key="8">
    <source>
        <dbReference type="ARBA" id="ARBA00047899"/>
    </source>
</evidence>
<comment type="catalytic activity">
    <reaction evidence="8">
        <text>L-threonyl-[protein] + ATP = O-phospho-L-threonyl-[protein] + ADP + H(+)</text>
        <dbReference type="Rhea" id="RHEA:46608"/>
        <dbReference type="Rhea" id="RHEA-COMP:11060"/>
        <dbReference type="Rhea" id="RHEA-COMP:11605"/>
        <dbReference type="ChEBI" id="CHEBI:15378"/>
        <dbReference type="ChEBI" id="CHEBI:30013"/>
        <dbReference type="ChEBI" id="CHEBI:30616"/>
        <dbReference type="ChEBI" id="CHEBI:61977"/>
        <dbReference type="ChEBI" id="CHEBI:456216"/>
        <dbReference type="EC" id="2.7.11.1"/>
    </reaction>
</comment>
<dbReference type="EC" id="2.7.11.1" evidence="2"/>
<dbReference type="InterPro" id="IPR017441">
    <property type="entry name" value="Protein_kinase_ATP_BS"/>
</dbReference>
<dbReference type="InterPro" id="IPR051824">
    <property type="entry name" value="LRR_Rcpt-Like_S/T_Kinase"/>
</dbReference>
<evidence type="ECO:0000256" key="7">
    <source>
        <dbReference type="ARBA" id="ARBA00022840"/>
    </source>
</evidence>
<feature type="non-terminal residue" evidence="14">
    <location>
        <position position="1"/>
    </location>
</feature>
<dbReference type="InterPro" id="IPR001245">
    <property type="entry name" value="Ser-Thr/Tyr_kinase_cat_dom"/>
</dbReference>
<dbReference type="SUPFAM" id="SSF56112">
    <property type="entry name" value="Protein kinase-like (PK-like)"/>
    <property type="match status" value="1"/>
</dbReference>
<evidence type="ECO:0000313" key="15">
    <source>
        <dbReference type="Proteomes" id="UP000737018"/>
    </source>
</evidence>
<dbReference type="GO" id="GO:0004674">
    <property type="term" value="F:protein serine/threonine kinase activity"/>
    <property type="evidence" value="ECO:0007669"/>
    <property type="project" value="UniProtKB-KW"/>
</dbReference>
<dbReference type="EMBL" id="JRKL02007927">
    <property type="protein sequence ID" value="KAF3947319.1"/>
    <property type="molecule type" value="Genomic_DNA"/>
</dbReference>
<keyword evidence="15" id="KW-1185">Reference proteome</keyword>
<keyword evidence="12" id="KW-1133">Transmembrane helix</keyword>
<feature type="binding site" evidence="10">
    <location>
        <position position="115"/>
    </location>
    <ligand>
        <name>ATP</name>
        <dbReference type="ChEBI" id="CHEBI:30616"/>
    </ligand>
</feature>
<dbReference type="PANTHER" id="PTHR48006:SF47">
    <property type="entry name" value="PHYTOSULFOKINE RECEPTOR 2-LIKE"/>
    <property type="match status" value="1"/>
</dbReference>
<evidence type="ECO:0000259" key="13">
    <source>
        <dbReference type="PROSITE" id="PS50011"/>
    </source>
</evidence>
<evidence type="ECO:0000256" key="6">
    <source>
        <dbReference type="ARBA" id="ARBA00022777"/>
    </source>
</evidence>
<feature type="compositionally biased region" description="Polar residues" evidence="11">
    <location>
        <begin position="611"/>
        <end position="620"/>
    </location>
</feature>
<comment type="catalytic activity">
    <reaction evidence="9">
        <text>L-seryl-[protein] + ATP = O-phospho-L-seryl-[protein] + ADP + H(+)</text>
        <dbReference type="Rhea" id="RHEA:17989"/>
        <dbReference type="Rhea" id="RHEA-COMP:9863"/>
        <dbReference type="Rhea" id="RHEA-COMP:11604"/>
        <dbReference type="ChEBI" id="CHEBI:15378"/>
        <dbReference type="ChEBI" id="CHEBI:29999"/>
        <dbReference type="ChEBI" id="CHEBI:30616"/>
        <dbReference type="ChEBI" id="CHEBI:83421"/>
        <dbReference type="ChEBI" id="CHEBI:456216"/>
        <dbReference type="EC" id="2.7.11.1"/>
    </reaction>
</comment>
<proteinExistence type="predicted"/>
<accession>A0A8J4QH35</accession>
<evidence type="ECO:0000256" key="10">
    <source>
        <dbReference type="PROSITE-ProRule" id="PRU10141"/>
    </source>
</evidence>
<dbReference type="OrthoDB" id="4062651at2759"/>
<keyword evidence="12" id="KW-0812">Transmembrane</keyword>
<dbReference type="Gene3D" id="1.10.510.10">
    <property type="entry name" value="Transferase(Phosphotransferase) domain 1"/>
    <property type="match status" value="1"/>
</dbReference>
<evidence type="ECO:0000256" key="1">
    <source>
        <dbReference type="ARBA" id="ARBA00004479"/>
    </source>
</evidence>
<gene>
    <name evidence="14" type="ORF">CMV_026531</name>
</gene>
<feature type="compositionally biased region" description="Basic and acidic residues" evidence="11">
    <location>
        <begin position="572"/>
        <end position="588"/>
    </location>
</feature>
<evidence type="ECO:0000256" key="9">
    <source>
        <dbReference type="ARBA" id="ARBA00048679"/>
    </source>
</evidence>
<feature type="domain" description="Protein kinase" evidence="13">
    <location>
        <begin position="86"/>
        <end position="366"/>
    </location>
</feature>
<dbReference type="PROSITE" id="PS00107">
    <property type="entry name" value="PROTEIN_KINASE_ATP"/>
    <property type="match status" value="1"/>
</dbReference>
<dbReference type="PANTHER" id="PTHR48006">
    <property type="entry name" value="LEUCINE-RICH REPEAT-CONTAINING PROTEIN DDB_G0281931-RELATED"/>
    <property type="match status" value="1"/>
</dbReference>
<evidence type="ECO:0000256" key="4">
    <source>
        <dbReference type="ARBA" id="ARBA00022679"/>
    </source>
</evidence>
<reference evidence="14" key="1">
    <citation type="submission" date="2020-03" db="EMBL/GenBank/DDBJ databases">
        <title>Castanea mollissima Vanexum genome sequencing.</title>
        <authorList>
            <person name="Staton M."/>
        </authorList>
    </citation>
    <scope>NUCLEOTIDE SEQUENCE</scope>
    <source>
        <tissue evidence="14">Leaf</tissue>
    </source>
</reference>
<dbReference type="PROSITE" id="PS50011">
    <property type="entry name" value="PROTEIN_KINASE_DOM"/>
    <property type="match status" value="1"/>
</dbReference>
<dbReference type="FunFam" id="3.30.200.20:FF:000745">
    <property type="entry name" value="Phytosulfokine receptor 2"/>
    <property type="match status" value="1"/>
</dbReference>